<dbReference type="Proteomes" id="UP001211522">
    <property type="component" value="Unassembled WGS sequence"/>
</dbReference>
<proteinExistence type="predicted"/>
<comment type="caution">
    <text evidence="1">The sequence shown here is derived from an EMBL/GenBank/DDBJ whole genome shotgun (WGS) entry which is preliminary data.</text>
</comment>
<accession>A0AAW6F5T2</accession>
<gene>
    <name evidence="1" type="ORF">PN612_09560</name>
</gene>
<protein>
    <submittedName>
        <fullName evidence="1">Uncharacterized protein</fullName>
    </submittedName>
</protein>
<sequence>MEGMNVRSVTGTDQREGLTIRLPRVQENSCRFGGKLLKAEMLK</sequence>
<dbReference type="RefSeq" id="WP_272061529.1">
    <property type="nucleotide sequence ID" value="NZ_JAQMPX010000068.1"/>
</dbReference>
<organism evidence="1 2">
    <name type="scientific">Parabacteroides distasonis</name>
    <dbReference type="NCBI Taxonomy" id="823"/>
    <lineage>
        <taxon>Bacteria</taxon>
        <taxon>Pseudomonadati</taxon>
        <taxon>Bacteroidota</taxon>
        <taxon>Bacteroidia</taxon>
        <taxon>Bacteroidales</taxon>
        <taxon>Tannerellaceae</taxon>
        <taxon>Parabacteroides</taxon>
    </lineage>
</organism>
<dbReference type="EMBL" id="JAQMPX010000068">
    <property type="protein sequence ID" value="MDB9138755.1"/>
    <property type="molecule type" value="Genomic_DNA"/>
</dbReference>
<evidence type="ECO:0000313" key="2">
    <source>
        <dbReference type="Proteomes" id="UP001211522"/>
    </source>
</evidence>
<name>A0AAW6F5T2_PARDI</name>
<evidence type="ECO:0000313" key="1">
    <source>
        <dbReference type="EMBL" id="MDB9138755.1"/>
    </source>
</evidence>
<reference evidence="1" key="1">
    <citation type="submission" date="2023-01" db="EMBL/GenBank/DDBJ databases">
        <title>Human gut microbiome strain richness.</title>
        <authorList>
            <person name="Chen-Liaw A."/>
        </authorList>
    </citation>
    <scope>NUCLEOTIDE SEQUENCE</scope>
    <source>
        <strain evidence="1">D35st1_E5_D35t1_190705</strain>
    </source>
</reference>
<dbReference type="AlphaFoldDB" id="A0AAW6F5T2"/>